<comment type="caution">
    <text evidence="10">The sequence shown here is derived from an EMBL/GenBank/DDBJ whole genome shotgun (WGS) entry which is preliminary data.</text>
</comment>
<evidence type="ECO:0000256" key="7">
    <source>
        <dbReference type="ARBA" id="ARBA00022840"/>
    </source>
</evidence>
<evidence type="ECO:0000256" key="6">
    <source>
        <dbReference type="ARBA" id="ARBA00022741"/>
    </source>
</evidence>
<evidence type="ECO:0000256" key="3">
    <source>
        <dbReference type="ARBA" id="ARBA00022448"/>
    </source>
</evidence>
<dbReference type="InterPro" id="IPR003439">
    <property type="entry name" value="ABC_transporter-like_ATP-bd"/>
</dbReference>
<dbReference type="PROSITE" id="PS50893">
    <property type="entry name" value="ABC_TRANSPORTER_2"/>
    <property type="match status" value="1"/>
</dbReference>
<evidence type="ECO:0000256" key="1">
    <source>
        <dbReference type="ARBA" id="ARBA00004141"/>
    </source>
</evidence>
<dbReference type="AlphaFoldDB" id="A0A6S7G5Y0"/>
<dbReference type="Proteomes" id="UP001152795">
    <property type="component" value="Unassembled WGS sequence"/>
</dbReference>
<dbReference type="InterPro" id="IPR036640">
    <property type="entry name" value="ABC1_TM_sf"/>
</dbReference>
<keyword evidence="8" id="KW-1133">Transmembrane helix</keyword>
<organism evidence="10 11">
    <name type="scientific">Paramuricea clavata</name>
    <name type="common">Red gorgonian</name>
    <name type="synonym">Violescent sea-whip</name>
    <dbReference type="NCBI Taxonomy" id="317549"/>
    <lineage>
        <taxon>Eukaryota</taxon>
        <taxon>Metazoa</taxon>
        <taxon>Cnidaria</taxon>
        <taxon>Anthozoa</taxon>
        <taxon>Octocorallia</taxon>
        <taxon>Malacalcyonacea</taxon>
        <taxon>Plexauridae</taxon>
        <taxon>Paramuricea</taxon>
    </lineage>
</organism>
<dbReference type="Gene3D" id="3.40.50.300">
    <property type="entry name" value="P-loop containing nucleotide triphosphate hydrolases"/>
    <property type="match status" value="1"/>
</dbReference>
<dbReference type="OrthoDB" id="6500128at2759"/>
<dbReference type="PROSITE" id="PS00211">
    <property type="entry name" value="ABC_TRANSPORTER_1"/>
    <property type="match status" value="1"/>
</dbReference>
<accession>A0A6S7G5Y0</accession>
<dbReference type="Gene3D" id="1.20.1560.10">
    <property type="entry name" value="ABC transporter type 1, transmembrane domain"/>
    <property type="match status" value="1"/>
</dbReference>
<dbReference type="GO" id="GO:0015421">
    <property type="term" value="F:ABC-type oligopeptide transporter activity"/>
    <property type="evidence" value="ECO:0007669"/>
    <property type="project" value="TreeGrafter"/>
</dbReference>
<keyword evidence="6" id="KW-0547">Nucleotide-binding</keyword>
<dbReference type="InterPro" id="IPR003593">
    <property type="entry name" value="AAA+_ATPase"/>
</dbReference>
<dbReference type="SMART" id="SM00382">
    <property type="entry name" value="AAA"/>
    <property type="match status" value="1"/>
</dbReference>
<dbReference type="GO" id="GO:0005743">
    <property type="term" value="C:mitochondrial inner membrane"/>
    <property type="evidence" value="ECO:0007669"/>
    <property type="project" value="TreeGrafter"/>
</dbReference>
<keyword evidence="3" id="KW-0813">Transport</keyword>
<dbReference type="SUPFAM" id="SSF52540">
    <property type="entry name" value="P-loop containing nucleoside triphosphate hydrolases"/>
    <property type="match status" value="1"/>
</dbReference>
<evidence type="ECO:0000256" key="2">
    <source>
        <dbReference type="ARBA" id="ARBA00007577"/>
    </source>
</evidence>
<dbReference type="SUPFAM" id="SSF90123">
    <property type="entry name" value="ABC transporter transmembrane region"/>
    <property type="match status" value="1"/>
</dbReference>
<evidence type="ECO:0000256" key="8">
    <source>
        <dbReference type="ARBA" id="ARBA00022989"/>
    </source>
</evidence>
<comment type="subcellular location">
    <subcellularLocation>
        <location evidence="1">Membrane</location>
        <topology evidence="1">Multi-pass membrane protein</topology>
    </subcellularLocation>
</comment>
<keyword evidence="11" id="KW-1185">Reference proteome</keyword>
<dbReference type="Pfam" id="PF00664">
    <property type="entry name" value="ABC_membrane"/>
    <property type="match status" value="1"/>
</dbReference>
<dbReference type="Pfam" id="PF00005">
    <property type="entry name" value="ABC_tran"/>
    <property type="match status" value="1"/>
</dbReference>
<evidence type="ECO:0000256" key="4">
    <source>
        <dbReference type="ARBA" id="ARBA00022692"/>
    </source>
</evidence>
<evidence type="ECO:0000256" key="9">
    <source>
        <dbReference type="ARBA" id="ARBA00023136"/>
    </source>
</evidence>
<dbReference type="GO" id="GO:0016887">
    <property type="term" value="F:ATP hydrolysis activity"/>
    <property type="evidence" value="ECO:0007669"/>
    <property type="project" value="InterPro"/>
</dbReference>
<dbReference type="InterPro" id="IPR017871">
    <property type="entry name" value="ABC_transporter-like_CS"/>
</dbReference>
<keyword evidence="9" id="KW-0472">Membrane</keyword>
<dbReference type="EMBL" id="CACRXK020001129">
    <property type="protein sequence ID" value="CAB3987165.1"/>
    <property type="molecule type" value="Genomic_DNA"/>
</dbReference>
<dbReference type="CDD" id="cd03249">
    <property type="entry name" value="ABC_MTABC3_MDL1_MDL2"/>
    <property type="match status" value="1"/>
</dbReference>
<dbReference type="FunFam" id="3.40.50.300:FF:000205">
    <property type="entry name" value="ABC transporter B family member 4"/>
    <property type="match status" value="1"/>
</dbReference>
<proteinExistence type="inferred from homology"/>
<protein>
    <submittedName>
        <fullName evidence="10">Multidrug resistance 1-like</fullName>
    </submittedName>
</protein>
<keyword evidence="7" id="KW-0067">ATP-binding</keyword>
<evidence type="ECO:0000313" key="10">
    <source>
        <dbReference type="EMBL" id="CAB3987165.1"/>
    </source>
</evidence>
<dbReference type="InterPro" id="IPR039421">
    <property type="entry name" value="Type_1_exporter"/>
</dbReference>
<dbReference type="GO" id="GO:0005524">
    <property type="term" value="F:ATP binding"/>
    <property type="evidence" value="ECO:0007669"/>
    <property type="project" value="UniProtKB-KW"/>
</dbReference>
<dbReference type="PROSITE" id="PS50929">
    <property type="entry name" value="ABC_TM1F"/>
    <property type="match status" value="1"/>
</dbReference>
<reference evidence="10" key="1">
    <citation type="submission" date="2020-04" db="EMBL/GenBank/DDBJ databases">
        <authorList>
            <person name="Alioto T."/>
            <person name="Alioto T."/>
            <person name="Gomez Garrido J."/>
        </authorList>
    </citation>
    <scope>NUCLEOTIDE SEQUENCE</scope>
    <source>
        <strain evidence="10">A484AB</strain>
    </source>
</reference>
<evidence type="ECO:0000256" key="5">
    <source>
        <dbReference type="ARBA" id="ARBA00022737"/>
    </source>
</evidence>
<keyword evidence="5" id="KW-0677">Repeat</keyword>
<dbReference type="InterPro" id="IPR027417">
    <property type="entry name" value="P-loop_NTPase"/>
</dbReference>
<dbReference type="FunFam" id="1.20.1560.10:FF:000018">
    <property type="entry name" value="ATP-binding cassette subfamily B member 11"/>
    <property type="match status" value="1"/>
</dbReference>
<name>A0A6S7G5Y0_PARCT</name>
<dbReference type="GO" id="GO:0090374">
    <property type="term" value="P:oligopeptide export from mitochondrion"/>
    <property type="evidence" value="ECO:0007669"/>
    <property type="project" value="TreeGrafter"/>
</dbReference>
<dbReference type="PANTHER" id="PTHR43394:SF27">
    <property type="entry name" value="ATP-DEPENDENT TRANSLOCASE ABCB1-LIKE"/>
    <property type="match status" value="1"/>
</dbReference>
<dbReference type="PANTHER" id="PTHR43394">
    <property type="entry name" value="ATP-DEPENDENT PERMEASE MDL1, MITOCHONDRIAL"/>
    <property type="match status" value="1"/>
</dbReference>
<dbReference type="CDD" id="cd18577">
    <property type="entry name" value="ABC_6TM_Pgp_ABCB1_D1_like"/>
    <property type="match status" value="1"/>
</dbReference>
<dbReference type="InterPro" id="IPR011527">
    <property type="entry name" value="ABC1_TM_dom"/>
</dbReference>
<sequence>MATEKTPLLSSGNGSNTPSVGYAPIAKSGDKDDAVPVVSVRELLRFIDNTDTILLALAILGCFLYGTITPGQFILLGSMTQDLVDYSVCMKNNCSDPIDLEDSMTTVAIWYIGLAAGNFLFSWLGIGLFGYSAERQVHKMRLALFRNAIHQEIGWFDSHSSGEILSRLSEDINKIGDGIGAKFGRIICSLIGFFAGYIIGFIYCWQLAFLMLAQLPLLFVCGAMMAMVTGSYTSKELEAYSKAGHVAEQSISSVKTVAAFGGENKQAELYEKHLDDACNFGIKKGLGLGVGIGSFQLALLSNFALSLWYCVKLVRDGDAEAGDATTVFFCVIFGSMTTGQSAPSFEALGVARAAGYTVFKLIDRVSKIDASSGEGLRPAVVKGDVEFSNIDFVYPTRPDIQVLKGFSLKIPSGKRVALVGESGCGKSTIVKLMQRFYDLVGGSIKLDGNDIKTLNLSYLRSLIGVVNQEPVLFATTIAENIACGREGVTRYETEEAAKMANAHDFITQFPKGYDTLCGERGAQMSGGQKQRISIARALVRNPKILLLDEATSALDTESEAVVQDALNKAGEGRTTIIIAHRLSTIKNADTIVSVQRGSVAETGNHDELMARDGIYSSLVKLQDLAGLKEPEISDGEEDMATTNNVAVPQLEMSTVTSSTHTVLQMSAKVCKLVSFPYLYIGSMSYDSVQHKLFLKIFLLKINT</sequence>
<comment type="similarity">
    <text evidence="2">Belongs to the ABC transporter superfamily. ABCB family. Multidrug resistance exporter (TC 3.A.1.201) subfamily.</text>
</comment>
<evidence type="ECO:0000313" key="11">
    <source>
        <dbReference type="Proteomes" id="UP001152795"/>
    </source>
</evidence>
<keyword evidence="4" id="KW-0812">Transmembrane</keyword>
<gene>
    <name evidence="10" type="ORF">PACLA_8A072096</name>
</gene>